<keyword evidence="5" id="KW-0812">Transmembrane</keyword>
<protein>
    <recommendedName>
        <fullName evidence="6">Protein kinase domain-containing protein</fullName>
    </recommendedName>
</protein>
<keyword evidence="8" id="KW-1185">Reference proteome</keyword>
<accession>A0AAV5LRY4</accession>
<dbReference type="PANTHER" id="PTHR47989:SF65">
    <property type="entry name" value="PROTEIN KINASE DOMAIN-CONTAINING PROTEIN"/>
    <property type="match status" value="1"/>
</dbReference>
<dbReference type="Proteomes" id="UP001054252">
    <property type="component" value="Unassembled WGS sequence"/>
</dbReference>
<keyword evidence="3 4" id="KW-0067">ATP-binding</keyword>
<evidence type="ECO:0000313" key="7">
    <source>
        <dbReference type="EMBL" id="GKV39899.1"/>
    </source>
</evidence>
<feature type="domain" description="Protein kinase" evidence="6">
    <location>
        <begin position="86"/>
        <end position="185"/>
    </location>
</feature>
<dbReference type="PROSITE" id="PS50011">
    <property type="entry name" value="PROTEIN_KINASE_DOM"/>
    <property type="match status" value="1"/>
</dbReference>
<feature type="binding site" evidence="4">
    <location>
        <position position="115"/>
    </location>
    <ligand>
        <name>ATP</name>
        <dbReference type="ChEBI" id="CHEBI:30616"/>
    </ligand>
</feature>
<dbReference type="InterPro" id="IPR001245">
    <property type="entry name" value="Ser-Thr/Tyr_kinase_cat_dom"/>
</dbReference>
<comment type="caution">
    <text evidence="7">The sequence shown here is derived from an EMBL/GenBank/DDBJ whole genome shotgun (WGS) entry which is preliminary data.</text>
</comment>
<dbReference type="AlphaFoldDB" id="A0AAV5LRY4"/>
<dbReference type="FunFam" id="3.30.200.20:FF:000745">
    <property type="entry name" value="Phytosulfokine receptor 2"/>
    <property type="match status" value="1"/>
</dbReference>
<sequence length="185" mass="20479">MDSALAPVFAAVLGFFLVSLLFVVVFHLCKSKKPPNHCRQKSSITPTRPAMNPPDLTSVSVYDSASFDLSLHQTSMPELAAVTKNFSSDLIIGDGSFGLVYKATLSNGVTVAIKKLDRDAFQGLHEFRAEMETLGKLRHPNIVKILGYCSTGHDRILIYEFLEKGSVYQWLHDTSSLEGRRRADC</sequence>
<evidence type="ECO:0000256" key="1">
    <source>
        <dbReference type="ARBA" id="ARBA00022527"/>
    </source>
</evidence>
<dbReference type="EMBL" id="BPVZ01000137">
    <property type="protein sequence ID" value="GKV39899.1"/>
    <property type="molecule type" value="Genomic_DNA"/>
</dbReference>
<gene>
    <name evidence="7" type="ORF">SLEP1_g47599</name>
</gene>
<evidence type="ECO:0000256" key="4">
    <source>
        <dbReference type="PROSITE-ProRule" id="PRU10141"/>
    </source>
</evidence>
<dbReference type="SUPFAM" id="SSF56112">
    <property type="entry name" value="Protein kinase-like (PK-like)"/>
    <property type="match status" value="1"/>
</dbReference>
<dbReference type="InterPro" id="IPR000719">
    <property type="entry name" value="Prot_kinase_dom"/>
</dbReference>
<evidence type="ECO:0000259" key="6">
    <source>
        <dbReference type="PROSITE" id="PS50011"/>
    </source>
</evidence>
<dbReference type="GO" id="GO:0004674">
    <property type="term" value="F:protein serine/threonine kinase activity"/>
    <property type="evidence" value="ECO:0007669"/>
    <property type="project" value="UniProtKB-KW"/>
</dbReference>
<keyword evidence="2 4" id="KW-0547">Nucleotide-binding</keyword>
<proteinExistence type="predicted"/>
<dbReference type="Pfam" id="PF07714">
    <property type="entry name" value="PK_Tyr_Ser-Thr"/>
    <property type="match status" value="1"/>
</dbReference>
<dbReference type="PANTHER" id="PTHR47989">
    <property type="entry name" value="OS01G0750732 PROTEIN"/>
    <property type="match status" value="1"/>
</dbReference>
<keyword evidence="5" id="KW-1133">Transmembrane helix</keyword>
<keyword evidence="5" id="KW-0472">Membrane</keyword>
<feature type="transmembrane region" description="Helical" evidence="5">
    <location>
        <begin position="6"/>
        <end position="29"/>
    </location>
</feature>
<evidence type="ECO:0000256" key="3">
    <source>
        <dbReference type="ARBA" id="ARBA00022840"/>
    </source>
</evidence>
<keyword evidence="1" id="KW-0723">Serine/threonine-protein kinase</keyword>
<evidence type="ECO:0000256" key="2">
    <source>
        <dbReference type="ARBA" id="ARBA00022741"/>
    </source>
</evidence>
<name>A0AAV5LRY4_9ROSI</name>
<dbReference type="GO" id="GO:0005524">
    <property type="term" value="F:ATP binding"/>
    <property type="evidence" value="ECO:0007669"/>
    <property type="project" value="UniProtKB-UniRule"/>
</dbReference>
<keyword evidence="1" id="KW-0808">Transferase</keyword>
<organism evidence="7 8">
    <name type="scientific">Rubroshorea leprosula</name>
    <dbReference type="NCBI Taxonomy" id="152421"/>
    <lineage>
        <taxon>Eukaryota</taxon>
        <taxon>Viridiplantae</taxon>
        <taxon>Streptophyta</taxon>
        <taxon>Embryophyta</taxon>
        <taxon>Tracheophyta</taxon>
        <taxon>Spermatophyta</taxon>
        <taxon>Magnoliopsida</taxon>
        <taxon>eudicotyledons</taxon>
        <taxon>Gunneridae</taxon>
        <taxon>Pentapetalae</taxon>
        <taxon>rosids</taxon>
        <taxon>malvids</taxon>
        <taxon>Malvales</taxon>
        <taxon>Dipterocarpaceae</taxon>
        <taxon>Rubroshorea</taxon>
    </lineage>
</organism>
<dbReference type="InterPro" id="IPR017441">
    <property type="entry name" value="Protein_kinase_ATP_BS"/>
</dbReference>
<dbReference type="Gene3D" id="3.30.200.20">
    <property type="entry name" value="Phosphorylase Kinase, domain 1"/>
    <property type="match status" value="1"/>
</dbReference>
<evidence type="ECO:0000256" key="5">
    <source>
        <dbReference type="SAM" id="Phobius"/>
    </source>
</evidence>
<reference evidence="7 8" key="1">
    <citation type="journal article" date="2021" name="Commun. Biol.">
        <title>The genome of Shorea leprosula (Dipterocarpaceae) highlights the ecological relevance of drought in aseasonal tropical rainforests.</title>
        <authorList>
            <person name="Ng K.K.S."/>
            <person name="Kobayashi M.J."/>
            <person name="Fawcett J.A."/>
            <person name="Hatakeyama M."/>
            <person name="Paape T."/>
            <person name="Ng C.H."/>
            <person name="Ang C.C."/>
            <person name="Tnah L.H."/>
            <person name="Lee C.T."/>
            <person name="Nishiyama T."/>
            <person name="Sese J."/>
            <person name="O'Brien M.J."/>
            <person name="Copetti D."/>
            <person name="Mohd Noor M.I."/>
            <person name="Ong R.C."/>
            <person name="Putra M."/>
            <person name="Sireger I.Z."/>
            <person name="Indrioko S."/>
            <person name="Kosugi Y."/>
            <person name="Izuno A."/>
            <person name="Isagi Y."/>
            <person name="Lee S.L."/>
            <person name="Shimizu K.K."/>
        </authorList>
    </citation>
    <scope>NUCLEOTIDE SEQUENCE [LARGE SCALE GENOMIC DNA]</scope>
    <source>
        <strain evidence="7">214</strain>
    </source>
</reference>
<dbReference type="PROSITE" id="PS00107">
    <property type="entry name" value="PROTEIN_KINASE_ATP"/>
    <property type="match status" value="1"/>
</dbReference>
<keyword evidence="1" id="KW-0418">Kinase</keyword>
<evidence type="ECO:0000313" key="8">
    <source>
        <dbReference type="Proteomes" id="UP001054252"/>
    </source>
</evidence>
<dbReference type="InterPro" id="IPR011009">
    <property type="entry name" value="Kinase-like_dom_sf"/>
</dbReference>